<accession>A0A8J3SS13</accession>
<reference evidence="1 2" key="1">
    <citation type="submission" date="2021-01" db="EMBL/GenBank/DDBJ databases">
        <title>Whole genome shotgun sequence of Planobispora siamensis NBRC 107568.</title>
        <authorList>
            <person name="Komaki H."/>
            <person name="Tamura T."/>
        </authorList>
    </citation>
    <scope>NUCLEOTIDE SEQUENCE [LARGE SCALE GENOMIC DNA]</scope>
    <source>
        <strain evidence="1 2">NBRC 107568</strain>
    </source>
</reference>
<evidence type="ECO:0000313" key="2">
    <source>
        <dbReference type="Proteomes" id="UP000619788"/>
    </source>
</evidence>
<dbReference type="AlphaFoldDB" id="A0A8J3SS13"/>
<gene>
    <name evidence="1" type="ORF">Psi01_82900</name>
</gene>
<protein>
    <submittedName>
        <fullName evidence="1">Uncharacterized protein</fullName>
    </submittedName>
</protein>
<dbReference type="Proteomes" id="UP000619788">
    <property type="component" value="Unassembled WGS sequence"/>
</dbReference>
<keyword evidence="2" id="KW-1185">Reference proteome</keyword>
<name>A0A8J3SS13_9ACTN</name>
<proteinExistence type="predicted"/>
<dbReference type="EMBL" id="BOOJ01000093">
    <property type="protein sequence ID" value="GIH97660.1"/>
    <property type="molecule type" value="Genomic_DNA"/>
</dbReference>
<dbReference type="CDD" id="cd00161">
    <property type="entry name" value="beta-trefoil_Ricin-like"/>
    <property type="match status" value="1"/>
</dbReference>
<sequence>MVTRDSSGLSAAERWRFFPIKPGVYALISNLLNPSGFAVVARVTTTDQGTKITTTPITGMQDPREHWKREELPGQGVTYTNVFSGKRLTYRPLGGLDFEQWSIGTFNEGQFFKEVPMTCLDNTPEG</sequence>
<organism evidence="1 2">
    <name type="scientific">Planobispora siamensis</name>
    <dbReference type="NCBI Taxonomy" id="936338"/>
    <lineage>
        <taxon>Bacteria</taxon>
        <taxon>Bacillati</taxon>
        <taxon>Actinomycetota</taxon>
        <taxon>Actinomycetes</taxon>
        <taxon>Streptosporangiales</taxon>
        <taxon>Streptosporangiaceae</taxon>
        <taxon>Planobispora</taxon>
    </lineage>
</organism>
<comment type="caution">
    <text evidence="1">The sequence shown here is derived from an EMBL/GenBank/DDBJ whole genome shotgun (WGS) entry which is preliminary data.</text>
</comment>
<evidence type="ECO:0000313" key="1">
    <source>
        <dbReference type="EMBL" id="GIH97660.1"/>
    </source>
</evidence>